<dbReference type="CDD" id="cd05289">
    <property type="entry name" value="MDR_like_2"/>
    <property type="match status" value="1"/>
</dbReference>
<comment type="caution">
    <text evidence="2">The sequence shown here is derived from an EMBL/GenBank/DDBJ whole genome shotgun (WGS) entry which is preliminary data.</text>
</comment>
<gene>
    <name evidence="2" type="ORF">WJX84_000773</name>
</gene>
<dbReference type="SUPFAM" id="SSF51735">
    <property type="entry name" value="NAD(P)-binding Rossmann-fold domains"/>
    <property type="match status" value="1"/>
</dbReference>
<dbReference type="InterPro" id="IPR011032">
    <property type="entry name" value="GroES-like_sf"/>
</dbReference>
<proteinExistence type="predicted"/>
<dbReference type="InterPro" id="IPR013154">
    <property type="entry name" value="ADH-like_N"/>
</dbReference>
<dbReference type="Pfam" id="PF13602">
    <property type="entry name" value="ADH_zinc_N_2"/>
    <property type="match status" value="1"/>
</dbReference>
<dbReference type="Proteomes" id="UP001485043">
    <property type="component" value="Unassembled WGS sequence"/>
</dbReference>
<reference evidence="2 3" key="1">
    <citation type="journal article" date="2024" name="Nat. Commun.">
        <title>Phylogenomics reveals the evolutionary origins of lichenization in chlorophyte algae.</title>
        <authorList>
            <person name="Puginier C."/>
            <person name="Libourel C."/>
            <person name="Otte J."/>
            <person name="Skaloud P."/>
            <person name="Haon M."/>
            <person name="Grisel S."/>
            <person name="Petersen M."/>
            <person name="Berrin J.G."/>
            <person name="Delaux P.M."/>
            <person name="Dal Grande F."/>
            <person name="Keller J."/>
        </authorList>
    </citation>
    <scope>NUCLEOTIDE SEQUENCE [LARGE SCALE GENOMIC DNA]</scope>
    <source>
        <strain evidence="2 3">SAG 2523</strain>
    </source>
</reference>
<keyword evidence="3" id="KW-1185">Reference proteome</keyword>
<sequence length="274" mass="29046">MAAFLTVKPKIPGSDLSGVVEDVGGSTKWQRGDRVFALTDGYKFSNNSGCFAEYMAVPEDQLAAMPANVDFNKAAAVPCTALTAWQALDKIKMQAGKRILIQAGSGGVGAWLVQLAKYRGFHVTATCSTPNVDFVKGLGADVVIDYTQQHISESISQSGKFDAAVDCVGGQVETETYFCLSRRGSFSAIMNPGMSISNVLFRFVKGLLRLGPRYSMVFCGPNGRQLAQIASLIGSGKALVDVDKVFPLAQAAAATEYFEGRRGGHGKVVLAVAA</sequence>
<dbReference type="PROSITE" id="PS01162">
    <property type="entry name" value="QOR_ZETA_CRYSTAL"/>
    <property type="match status" value="1"/>
</dbReference>
<organism evidence="2 3">
    <name type="scientific">Apatococcus fuscideae</name>
    <dbReference type="NCBI Taxonomy" id="2026836"/>
    <lineage>
        <taxon>Eukaryota</taxon>
        <taxon>Viridiplantae</taxon>
        <taxon>Chlorophyta</taxon>
        <taxon>core chlorophytes</taxon>
        <taxon>Trebouxiophyceae</taxon>
        <taxon>Chlorellales</taxon>
        <taxon>Chlorellaceae</taxon>
        <taxon>Apatococcus</taxon>
    </lineage>
</organism>
<dbReference type="InterPro" id="IPR036291">
    <property type="entry name" value="NAD(P)-bd_dom_sf"/>
</dbReference>
<evidence type="ECO:0000313" key="3">
    <source>
        <dbReference type="Proteomes" id="UP001485043"/>
    </source>
</evidence>
<protein>
    <recommendedName>
        <fullName evidence="1">Enoyl reductase (ER) domain-containing protein</fullName>
    </recommendedName>
</protein>
<dbReference type="InterPro" id="IPR002364">
    <property type="entry name" value="Quin_OxRdtase/zeta-crystal_CS"/>
</dbReference>
<dbReference type="AlphaFoldDB" id="A0AAW1THM4"/>
<feature type="domain" description="Enoyl reductase (ER)" evidence="1">
    <location>
        <begin position="2"/>
        <end position="270"/>
    </location>
</feature>
<dbReference type="PANTHER" id="PTHR11695:SF648">
    <property type="entry name" value="ZINC-BINDING OXIDOREDUCTASE"/>
    <property type="match status" value="1"/>
</dbReference>
<name>A0AAW1THM4_9CHLO</name>
<dbReference type="Gene3D" id="3.90.180.10">
    <property type="entry name" value="Medium-chain alcohol dehydrogenases, catalytic domain"/>
    <property type="match status" value="1"/>
</dbReference>
<accession>A0AAW1THM4</accession>
<dbReference type="Pfam" id="PF08240">
    <property type="entry name" value="ADH_N"/>
    <property type="match status" value="1"/>
</dbReference>
<dbReference type="InterPro" id="IPR050700">
    <property type="entry name" value="YIM1/Zinc_Alcohol_DH_Fams"/>
</dbReference>
<dbReference type="GO" id="GO:0016491">
    <property type="term" value="F:oxidoreductase activity"/>
    <property type="evidence" value="ECO:0007669"/>
    <property type="project" value="InterPro"/>
</dbReference>
<dbReference type="GO" id="GO:0008270">
    <property type="term" value="F:zinc ion binding"/>
    <property type="evidence" value="ECO:0007669"/>
    <property type="project" value="InterPro"/>
</dbReference>
<dbReference type="SMART" id="SM00829">
    <property type="entry name" value="PKS_ER"/>
    <property type="match status" value="1"/>
</dbReference>
<evidence type="ECO:0000259" key="1">
    <source>
        <dbReference type="SMART" id="SM00829"/>
    </source>
</evidence>
<dbReference type="InterPro" id="IPR020843">
    <property type="entry name" value="ER"/>
</dbReference>
<dbReference type="SUPFAM" id="SSF50129">
    <property type="entry name" value="GroES-like"/>
    <property type="match status" value="1"/>
</dbReference>
<dbReference type="Gene3D" id="3.40.50.720">
    <property type="entry name" value="NAD(P)-binding Rossmann-like Domain"/>
    <property type="match status" value="1"/>
</dbReference>
<dbReference type="PANTHER" id="PTHR11695">
    <property type="entry name" value="ALCOHOL DEHYDROGENASE RELATED"/>
    <property type="match status" value="1"/>
</dbReference>
<evidence type="ECO:0000313" key="2">
    <source>
        <dbReference type="EMBL" id="KAK9868006.1"/>
    </source>
</evidence>
<dbReference type="EMBL" id="JALJOV010000050">
    <property type="protein sequence ID" value="KAK9868006.1"/>
    <property type="molecule type" value="Genomic_DNA"/>
</dbReference>